<dbReference type="InterPro" id="IPR013766">
    <property type="entry name" value="Thioredoxin_domain"/>
</dbReference>
<gene>
    <name evidence="2" type="ORF">MNBD_GAMMA23-2448</name>
</gene>
<dbReference type="SUPFAM" id="SSF52833">
    <property type="entry name" value="Thioredoxin-like"/>
    <property type="match status" value="1"/>
</dbReference>
<dbReference type="SUPFAM" id="SSF48452">
    <property type="entry name" value="TPR-like"/>
    <property type="match status" value="1"/>
</dbReference>
<dbReference type="CDD" id="cd02947">
    <property type="entry name" value="TRX_family"/>
    <property type="match status" value="1"/>
</dbReference>
<dbReference type="InterPro" id="IPR011990">
    <property type="entry name" value="TPR-like_helical_dom_sf"/>
</dbReference>
<dbReference type="Gene3D" id="1.25.40.10">
    <property type="entry name" value="Tetratricopeptide repeat domain"/>
    <property type="match status" value="2"/>
</dbReference>
<dbReference type="Pfam" id="PF00085">
    <property type="entry name" value="Thioredoxin"/>
    <property type="match status" value="1"/>
</dbReference>
<organism evidence="2">
    <name type="scientific">hydrothermal vent metagenome</name>
    <dbReference type="NCBI Taxonomy" id="652676"/>
    <lineage>
        <taxon>unclassified sequences</taxon>
        <taxon>metagenomes</taxon>
        <taxon>ecological metagenomes</taxon>
    </lineage>
</organism>
<dbReference type="PROSITE" id="PS51352">
    <property type="entry name" value="THIOREDOXIN_2"/>
    <property type="match status" value="1"/>
</dbReference>
<dbReference type="PANTHER" id="PTHR45663">
    <property type="entry name" value="GEO12009P1"/>
    <property type="match status" value="1"/>
</dbReference>
<dbReference type="AlphaFoldDB" id="A0A3B0ZYV3"/>
<protein>
    <recommendedName>
        <fullName evidence="1">Thioredoxin domain-containing protein</fullName>
    </recommendedName>
</protein>
<dbReference type="EMBL" id="UOFT01000027">
    <property type="protein sequence ID" value="VAW92622.1"/>
    <property type="molecule type" value="Genomic_DNA"/>
</dbReference>
<name>A0A3B0ZYV3_9ZZZZ</name>
<dbReference type="GO" id="GO:0005737">
    <property type="term" value="C:cytoplasm"/>
    <property type="evidence" value="ECO:0007669"/>
    <property type="project" value="TreeGrafter"/>
</dbReference>
<dbReference type="PANTHER" id="PTHR45663:SF11">
    <property type="entry name" value="GEO12009P1"/>
    <property type="match status" value="1"/>
</dbReference>
<dbReference type="InterPro" id="IPR036249">
    <property type="entry name" value="Thioredoxin-like_sf"/>
</dbReference>
<dbReference type="Pfam" id="PF14561">
    <property type="entry name" value="TPR_20"/>
    <property type="match status" value="1"/>
</dbReference>
<accession>A0A3B0ZYV3</accession>
<dbReference type="GO" id="GO:0006950">
    <property type="term" value="P:response to stress"/>
    <property type="evidence" value="ECO:0007669"/>
    <property type="project" value="UniProtKB-ARBA"/>
</dbReference>
<dbReference type="Gene3D" id="3.40.30.10">
    <property type="entry name" value="Glutaredoxin"/>
    <property type="match status" value="1"/>
</dbReference>
<dbReference type="GO" id="GO:0015035">
    <property type="term" value="F:protein-disulfide reductase activity"/>
    <property type="evidence" value="ECO:0007669"/>
    <property type="project" value="TreeGrafter"/>
</dbReference>
<sequence>MIDSIDSPYIHAANADNFKALVLANSNKGPVLVNFWSKKAGPCLRQYPVLDKIIHQFNGRMLLVNIDTEAEYKVGKEYSVTSVPTLKLFRNEKVIETLHGYQSETDLNRVLSQYIAKDSDQALADAIAEYTKGNHGKAYQMITDAIVGDPDNSQLPISLCKLLKHEQRYADALKLLASLPTEMHKLKEIIVLQDELSFLVIADKITDVEALIEIVSKNANDLLAKQQLSAFYVLNKEYATALQLLVDIMEIDKTYNDAYPRVAMLKIFNILGQDHELVAQFRASLRCYTH</sequence>
<evidence type="ECO:0000313" key="2">
    <source>
        <dbReference type="EMBL" id="VAW92622.1"/>
    </source>
</evidence>
<feature type="domain" description="Thioredoxin" evidence="1">
    <location>
        <begin position="1"/>
        <end position="116"/>
    </location>
</feature>
<reference evidence="2" key="1">
    <citation type="submission" date="2018-06" db="EMBL/GenBank/DDBJ databases">
        <authorList>
            <person name="Zhirakovskaya E."/>
        </authorList>
    </citation>
    <scope>NUCLEOTIDE SEQUENCE</scope>
</reference>
<evidence type="ECO:0000259" key="1">
    <source>
        <dbReference type="PROSITE" id="PS51352"/>
    </source>
</evidence>
<proteinExistence type="predicted"/>